<keyword evidence="4" id="KW-1185">Reference proteome</keyword>
<feature type="transmembrane region" description="Helical" evidence="2">
    <location>
        <begin position="6"/>
        <end position="27"/>
    </location>
</feature>
<evidence type="ECO:0000256" key="2">
    <source>
        <dbReference type="SAM" id="Phobius"/>
    </source>
</evidence>
<accession>A0A1B3B1I9</accession>
<evidence type="ECO:0000313" key="4">
    <source>
        <dbReference type="Proteomes" id="UP000204083"/>
    </source>
</evidence>
<evidence type="ECO:0000256" key="1">
    <source>
        <dbReference type="SAM" id="Coils"/>
    </source>
</evidence>
<protein>
    <submittedName>
        <fullName evidence="3">Uncharacterized protein</fullName>
    </submittedName>
</protein>
<feature type="coiled-coil region" evidence="1">
    <location>
        <begin position="42"/>
        <end position="69"/>
    </location>
</feature>
<dbReference type="EMBL" id="KX557285">
    <property type="protein sequence ID" value="AOE44846.1"/>
    <property type="molecule type" value="Genomic_DNA"/>
</dbReference>
<keyword evidence="2" id="KW-0472">Membrane</keyword>
<reference evidence="3 4" key="1">
    <citation type="submission" date="2016-07" db="EMBL/GenBank/DDBJ databases">
        <authorList>
            <person name="Montgomery M.T."/>
            <person name="Pope W.H."/>
            <person name="Garlena R.A."/>
            <person name="Russell D.A."/>
            <person name="Jacobs-Sera D."/>
            <person name="Hendrix R.W."/>
            <person name="Hatfull G.F."/>
        </authorList>
    </citation>
    <scope>NUCLEOTIDE SEQUENCE [LARGE SCALE GENOMIC DNA]</scope>
</reference>
<keyword evidence="1" id="KW-0175">Coiled coil</keyword>
<evidence type="ECO:0000313" key="3">
    <source>
        <dbReference type="EMBL" id="AOE44846.1"/>
    </source>
</evidence>
<proteinExistence type="predicted"/>
<name>A0A1B3B1I9_9CAUD</name>
<dbReference type="Proteomes" id="UP000204083">
    <property type="component" value="Segment"/>
</dbReference>
<dbReference type="GeneID" id="29078301"/>
<dbReference type="KEGG" id="vg:29078301"/>
<gene>
    <name evidence="3" type="primary">34</name>
    <name evidence="3" type="ORF">SEA_TERAPIN_34</name>
</gene>
<sequence length="122" mass="14597">MWWTQVIVPLATAAIASGAVGVFFRWLSQRPASKRQRDQAWEEFKNDTLERANRENDELRARVALLEYRHFLRDELFMLFMEDVEELGADHAKMQRRREIWAKIRFEEDLIALKSIKVMDSR</sequence>
<keyword evidence="2" id="KW-0812">Transmembrane</keyword>
<organism evidence="3 4">
    <name type="scientific">Gordonia phage Terapin</name>
    <dbReference type="NCBI Taxonomy" id="1887654"/>
    <lineage>
        <taxon>Viruses</taxon>
        <taxon>Duplodnaviria</taxon>
        <taxon>Heunggongvirae</taxon>
        <taxon>Uroviricota</taxon>
        <taxon>Caudoviricetes</taxon>
        <taxon>Terapinvirus</taxon>
        <taxon>Terapinvirus terapin</taxon>
    </lineage>
</organism>
<dbReference type="RefSeq" id="YP_009277773.1">
    <property type="nucleotide sequence ID" value="NC_031001.1"/>
</dbReference>
<keyword evidence="2" id="KW-1133">Transmembrane helix</keyword>